<dbReference type="AlphaFoldDB" id="A0A7R8WBZ0"/>
<protein>
    <submittedName>
        <fullName evidence="1">Uncharacterized protein</fullName>
    </submittedName>
</protein>
<name>A0A7R8WBZ0_9CRUS</name>
<feature type="non-terminal residue" evidence="1">
    <location>
        <position position="1"/>
    </location>
</feature>
<sequence>MCSCSPLLFVSCVLVVTVLSSCATKQSRDDSERWTGCQPISCLSDRPDMKRGCLCCHLSHRDELGLRSAELNEDLFLLGELVSEPMFTHRKKAAKMKDPAGWSYNKMLQLCETIRDLESLQNVCGRLTEDVETHPALQASNDCCQIRGKQLPASLKEVRNPRASCDELYVPTESSSVVNVCRGIQQMSTSFKSNFSLETNQRRPRDLECSSKKKGCNCSWESWAVSSTSFKGVSSGNQTFVCVPRRRGGWICQQIDAVVSRGRGVASVDSMTADTRRSIAVGCKEEEEEEEKRAEEIQEEVRGSCSCSVKEASAGQFREEEANKNQHARARRKLRTGISQRKWEKECNAPRLVFESVPRTNGQPGNDALEADNCSKEHSKEQRVNAGNVRRLPKSLEAPPAAAVSTARFRLRSHSLLSICSLDDERRQEWSLSLRQEAEETSLEEVEKNLDGIISRLRTQRNQRTIRRKRSAQQDVIYLDLPGENR</sequence>
<reference evidence="1" key="1">
    <citation type="submission" date="2020-11" db="EMBL/GenBank/DDBJ databases">
        <authorList>
            <person name="Tran Van P."/>
        </authorList>
    </citation>
    <scope>NUCLEOTIDE SEQUENCE</scope>
</reference>
<accession>A0A7R8WBZ0</accession>
<evidence type="ECO:0000313" key="1">
    <source>
        <dbReference type="EMBL" id="CAD7226084.1"/>
    </source>
</evidence>
<dbReference type="EMBL" id="OB660739">
    <property type="protein sequence ID" value="CAD7226084.1"/>
    <property type="molecule type" value="Genomic_DNA"/>
</dbReference>
<gene>
    <name evidence="1" type="ORF">CTOB1V02_LOCUS4009</name>
</gene>
<proteinExistence type="predicted"/>
<organism evidence="1">
    <name type="scientific">Cyprideis torosa</name>
    <dbReference type="NCBI Taxonomy" id="163714"/>
    <lineage>
        <taxon>Eukaryota</taxon>
        <taxon>Metazoa</taxon>
        <taxon>Ecdysozoa</taxon>
        <taxon>Arthropoda</taxon>
        <taxon>Crustacea</taxon>
        <taxon>Oligostraca</taxon>
        <taxon>Ostracoda</taxon>
        <taxon>Podocopa</taxon>
        <taxon>Podocopida</taxon>
        <taxon>Cytherocopina</taxon>
        <taxon>Cytheroidea</taxon>
        <taxon>Cytherideidae</taxon>
        <taxon>Cyprideis</taxon>
    </lineage>
</organism>